<dbReference type="Proteomes" id="UP001497480">
    <property type="component" value="Unassembled WGS sequence"/>
</dbReference>
<keyword evidence="9" id="KW-1185">Reference proteome</keyword>
<sequence length="146" mass="16391">MSGFSFFSNPNAVFRSFSSFKFGPPVPPKELLIAPYLDKEVLVLLTDDRKVYGCLCCFDEHGNLVLEGARERIIVGDLYCDVPLGLFLIRGETSVLIGELKLGEEELPQHMLCVSEEEIKKAQKVEKEAKYLKSGIVKEMGFLDLD</sequence>
<comment type="function">
    <text evidence="6">Component of the cytoplasmic LSM1-LSM7 complex which is involved in mRNA degradation.</text>
</comment>
<dbReference type="GO" id="GO:0003729">
    <property type="term" value="F:mRNA binding"/>
    <property type="evidence" value="ECO:0007669"/>
    <property type="project" value="TreeGrafter"/>
</dbReference>
<keyword evidence="3 6" id="KW-0507">mRNA processing</keyword>
<comment type="similarity">
    <text evidence="1 6">Belongs to the snRNP Sm proteins family.</text>
</comment>
<comment type="caution">
    <text evidence="8">The sequence shown here is derived from an EMBL/GenBank/DDBJ whole genome shotgun (WGS) entry which is preliminary data.</text>
</comment>
<dbReference type="GO" id="GO:1990904">
    <property type="term" value="C:ribonucleoprotein complex"/>
    <property type="evidence" value="ECO:0007669"/>
    <property type="project" value="UniProtKB-KW"/>
</dbReference>
<dbReference type="AlphaFoldDB" id="A0AAV1Y942"/>
<protein>
    <recommendedName>
        <fullName evidence="6">U6 snRNA-associated Sm-like protein LSm1</fullName>
    </recommendedName>
</protein>
<proteinExistence type="inferred from homology"/>
<dbReference type="CDD" id="cd01728">
    <property type="entry name" value="LSm1"/>
    <property type="match status" value="1"/>
</dbReference>
<dbReference type="PANTHER" id="PTHR15588">
    <property type="entry name" value="LSM1"/>
    <property type="match status" value="1"/>
</dbReference>
<keyword evidence="2 6" id="KW-0963">Cytoplasm</keyword>
<dbReference type="Pfam" id="PF01423">
    <property type="entry name" value="LSM"/>
    <property type="match status" value="1"/>
</dbReference>
<dbReference type="GO" id="GO:0006397">
    <property type="term" value="P:mRNA processing"/>
    <property type="evidence" value="ECO:0007669"/>
    <property type="project" value="UniProtKB-UniRule"/>
</dbReference>
<accession>A0AAV1Y942</accession>
<feature type="domain" description="Sm" evidence="7">
    <location>
        <begin position="28"/>
        <end position="103"/>
    </location>
</feature>
<dbReference type="InterPro" id="IPR047575">
    <property type="entry name" value="Sm"/>
</dbReference>
<evidence type="ECO:0000256" key="5">
    <source>
        <dbReference type="ARBA" id="ARBA00023274"/>
    </source>
</evidence>
<dbReference type="GO" id="GO:0000932">
    <property type="term" value="C:P-body"/>
    <property type="evidence" value="ECO:0007669"/>
    <property type="project" value="UniProtKB-SubCell"/>
</dbReference>
<evidence type="ECO:0000256" key="6">
    <source>
        <dbReference type="RuleBase" id="RU365047"/>
    </source>
</evidence>
<evidence type="ECO:0000313" key="9">
    <source>
        <dbReference type="Proteomes" id="UP001497480"/>
    </source>
</evidence>
<dbReference type="GO" id="GO:1990726">
    <property type="term" value="C:Lsm1-7-Pat1 complex"/>
    <property type="evidence" value="ECO:0007669"/>
    <property type="project" value="TreeGrafter"/>
</dbReference>
<dbReference type="InterPro" id="IPR001163">
    <property type="entry name" value="Sm_dom_euk/arc"/>
</dbReference>
<dbReference type="InterPro" id="IPR044642">
    <property type="entry name" value="PTHR15588"/>
</dbReference>
<comment type="subunit">
    <text evidence="6">Component of the heptameric LSM1-LSM7 complex that forms a seven-membered ring structure with a donut shape.</text>
</comment>
<dbReference type="EMBL" id="CAXHTB010000022">
    <property type="protein sequence ID" value="CAL0330273.1"/>
    <property type="molecule type" value="Genomic_DNA"/>
</dbReference>
<gene>
    <name evidence="6" type="primary">LSM1</name>
    <name evidence="8" type="ORF">LLUT_LOCUS31333</name>
</gene>
<dbReference type="Gene3D" id="2.30.30.100">
    <property type="match status" value="1"/>
</dbReference>
<evidence type="ECO:0000259" key="7">
    <source>
        <dbReference type="PROSITE" id="PS52002"/>
    </source>
</evidence>
<dbReference type="InterPro" id="IPR034104">
    <property type="entry name" value="Lsm1"/>
</dbReference>
<keyword evidence="4 6" id="KW-0694">RNA-binding</keyword>
<organism evidence="8 9">
    <name type="scientific">Lupinus luteus</name>
    <name type="common">European yellow lupine</name>
    <dbReference type="NCBI Taxonomy" id="3873"/>
    <lineage>
        <taxon>Eukaryota</taxon>
        <taxon>Viridiplantae</taxon>
        <taxon>Streptophyta</taxon>
        <taxon>Embryophyta</taxon>
        <taxon>Tracheophyta</taxon>
        <taxon>Spermatophyta</taxon>
        <taxon>Magnoliopsida</taxon>
        <taxon>eudicotyledons</taxon>
        <taxon>Gunneridae</taxon>
        <taxon>Pentapetalae</taxon>
        <taxon>rosids</taxon>
        <taxon>fabids</taxon>
        <taxon>Fabales</taxon>
        <taxon>Fabaceae</taxon>
        <taxon>Papilionoideae</taxon>
        <taxon>50 kb inversion clade</taxon>
        <taxon>genistoids sensu lato</taxon>
        <taxon>core genistoids</taxon>
        <taxon>Genisteae</taxon>
        <taxon>Lupinus</taxon>
    </lineage>
</organism>
<dbReference type="PROSITE" id="PS52002">
    <property type="entry name" value="SM"/>
    <property type="match status" value="1"/>
</dbReference>
<dbReference type="PANTHER" id="PTHR15588:SF8">
    <property type="entry name" value="U6 SNRNA-ASSOCIATED SM-LIKE PROTEIN LSM1"/>
    <property type="match status" value="1"/>
</dbReference>
<comment type="subcellular location">
    <subcellularLocation>
        <location evidence="6">Cytoplasm</location>
    </subcellularLocation>
    <subcellularLocation>
        <location evidence="6">Cytoplasm</location>
        <location evidence="6">P-body</location>
    </subcellularLocation>
</comment>
<evidence type="ECO:0000313" key="8">
    <source>
        <dbReference type="EMBL" id="CAL0330273.1"/>
    </source>
</evidence>
<evidence type="ECO:0000256" key="3">
    <source>
        <dbReference type="ARBA" id="ARBA00022664"/>
    </source>
</evidence>
<dbReference type="SUPFAM" id="SSF50182">
    <property type="entry name" value="Sm-like ribonucleoproteins"/>
    <property type="match status" value="1"/>
</dbReference>
<evidence type="ECO:0000256" key="2">
    <source>
        <dbReference type="ARBA" id="ARBA00022490"/>
    </source>
</evidence>
<name>A0AAV1Y942_LUPLU</name>
<dbReference type="InterPro" id="IPR010920">
    <property type="entry name" value="LSM_dom_sf"/>
</dbReference>
<keyword evidence="5 6" id="KW-0687">Ribonucleoprotein</keyword>
<evidence type="ECO:0000256" key="1">
    <source>
        <dbReference type="ARBA" id="ARBA00006850"/>
    </source>
</evidence>
<dbReference type="GO" id="GO:0000290">
    <property type="term" value="P:deadenylation-dependent decapping of nuclear-transcribed mRNA"/>
    <property type="evidence" value="ECO:0007669"/>
    <property type="project" value="TreeGrafter"/>
</dbReference>
<dbReference type="SMART" id="SM00651">
    <property type="entry name" value="Sm"/>
    <property type="match status" value="1"/>
</dbReference>
<reference evidence="8 9" key="1">
    <citation type="submission" date="2024-03" db="EMBL/GenBank/DDBJ databases">
        <authorList>
            <person name="Martinez-Hernandez J."/>
        </authorList>
    </citation>
    <scope>NUCLEOTIDE SEQUENCE [LARGE SCALE GENOMIC DNA]</scope>
</reference>
<evidence type="ECO:0000256" key="4">
    <source>
        <dbReference type="ARBA" id="ARBA00022884"/>
    </source>
</evidence>